<evidence type="ECO:0000256" key="1">
    <source>
        <dbReference type="ARBA" id="ARBA00004141"/>
    </source>
</evidence>
<dbReference type="GO" id="GO:0097193">
    <property type="term" value="P:intrinsic apoptotic signaling pathway"/>
    <property type="evidence" value="ECO:0007669"/>
    <property type="project" value="TreeGrafter"/>
</dbReference>
<dbReference type="Gene3D" id="6.10.110.10">
    <property type="match status" value="1"/>
</dbReference>
<proteinExistence type="inferred from homology"/>
<dbReference type="AlphaFoldDB" id="A0A194APK3"/>
<feature type="signal peptide" evidence="7">
    <location>
        <begin position="1"/>
        <end position="24"/>
    </location>
</feature>
<keyword evidence="3 6" id="KW-0812">Transmembrane</keyword>
<evidence type="ECO:0000256" key="4">
    <source>
        <dbReference type="ARBA" id="ARBA00022989"/>
    </source>
</evidence>
<keyword evidence="7" id="KW-0732">Signal</keyword>
<comment type="subcellular location">
    <subcellularLocation>
        <location evidence="1">Membrane</location>
        <topology evidence="1">Multi-pass membrane protein</topology>
    </subcellularLocation>
</comment>
<sequence>MADVYQQIVVSLLVSLLLTAPINGKDDSKSSYYEDAWCYAKNIGGGVVIGGAAVAAAPVVLSAAGFTAGGIAAGSLAAKAMSVAATANGGGVVAGGVVAALQSAGAAGLGIGAKLGIGTAFGGVYSYFTGGCYKGNCEEDAEET</sequence>
<dbReference type="EMBL" id="GELH01000123">
    <property type="protein sequence ID" value="JAS04149.1"/>
    <property type="molecule type" value="Transcribed_RNA"/>
</dbReference>
<dbReference type="Pfam" id="PF06140">
    <property type="entry name" value="Ifi-6-16"/>
    <property type="match status" value="1"/>
</dbReference>
<dbReference type="PANTHER" id="PTHR16932:SF18">
    <property type="entry name" value="INTERFERON, ALPHA-INDUCIBLE PROTEIN 27-LIKE 2"/>
    <property type="match status" value="1"/>
</dbReference>
<dbReference type="InterPro" id="IPR038213">
    <property type="entry name" value="IFI6/IFI27-like_sf"/>
</dbReference>
<organism evidence="8">
    <name type="scientific">Pinctada fucata</name>
    <name type="common">Akoya pearl oyster</name>
    <name type="synonym">Pinctada imbricata fucata</name>
    <dbReference type="NCBI Taxonomy" id="50426"/>
    <lineage>
        <taxon>Eukaryota</taxon>
        <taxon>Metazoa</taxon>
        <taxon>Spiralia</taxon>
        <taxon>Lophotrochozoa</taxon>
        <taxon>Mollusca</taxon>
        <taxon>Bivalvia</taxon>
        <taxon>Autobranchia</taxon>
        <taxon>Pteriomorphia</taxon>
        <taxon>Pterioida</taxon>
        <taxon>Pterioidea</taxon>
        <taxon>Pteriidae</taxon>
        <taxon>Pinctada</taxon>
    </lineage>
</organism>
<dbReference type="EMBL" id="GELH01000124">
    <property type="protein sequence ID" value="JAS04148.1"/>
    <property type="molecule type" value="Transcribed_RNA"/>
</dbReference>
<name>A0A194APK3_PINFU</name>
<protein>
    <submittedName>
        <fullName evidence="8">Uncharacterized protein</fullName>
    </submittedName>
</protein>
<keyword evidence="5 6" id="KW-0472">Membrane</keyword>
<dbReference type="GO" id="GO:0001836">
    <property type="term" value="P:release of cytochrome c from mitochondria"/>
    <property type="evidence" value="ECO:0007669"/>
    <property type="project" value="TreeGrafter"/>
</dbReference>
<keyword evidence="4 6" id="KW-1133">Transmembrane helix</keyword>
<evidence type="ECO:0000256" key="7">
    <source>
        <dbReference type="SAM" id="SignalP"/>
    </source>
</evidence>
<dbReference type="InterPro" id="IPR009311">
    <property type="entry name" value="IFI6/IFI27-like"/>
</dbReference>
<dbReference type="GO" id="GO:0031966">
    <property type="term" value="C:mitochondrial membrane"/>
    <property type="evidence" value="ECO:0007669"/>
    <property type="project" value="TreeGrafter"/>
</dbReference>
<feature type="transmembrane region" description="Helical" evidence="6">
    <location>
        <begin position="48"/>
        <end position="72"/>
    </location>
</feature>
<feature type="chain" id="PRO_5013481154" evidence="7">
    <location>
        <begin position="25"/>
        <end position="144"/>
    </location>
</feature>
<evidence type="ECO:0000256" key="6">
    <source>
        <dbReference type="SAM" id="Phobius"/>
    </source>
</evidence>
<evidence type="ECO:0000256" key="3">
    <source>
        <dbReference type="ARBA" id="ARBA00022692"/>
    </source>
</evidence>
<evidence type="ECO:0000313" key="8">
    <source>
        <dbReference type="EMBL" id="JAS04148.1"/>
    </source>
</evidence>
<dbReference type="PANTHER" id="PTHR16932">
    <property type="entry name" value="INTERFERON ALPHA-INDUCIBLE PROTEIN 27"/>
    <property type="match status" value="1"/>
</dbReference>
<evidence type="ECO:0000256" key="5">
    <source>
        <dbReference type="ARBA" id="ARBA00023136"/>
    </source>
</evidence>
<reference evidence="8" key="1">
    <citation type="submission" date="2016-03" db="EMBL/GenBank/DDBJ databases">
        <authorList>
            <person name="Ploux O."/>
        </authorList>
    </citation>
    <scope>NUCLEOTIDE SEQUENCE</scope>
    <source>
        <tissue evidence="8">Mantle</tissue>
    </source>
</reference>
<accession>A0A194APK3</accession>
<comment type="similarity">
    <text evidence="2">Belongs to the IFI6/IFI27 family.</text>
</comment>
<evidence type="ECO:0000256" key="2">
    <source>
        <dbReference type="ARBA" id="ARBA00007262"/>
    </source>
</evidence>